<evidence type="ECO:0000259" key="1">
    <source>
        <dbReference type="Pfam" id="PF00561"/>
    </source>
</evidence>
<proteinExistence type="predicted"/>
<evidence type="ECO:0000313" key="3">
    <source>
        <dbReference type="Proteomes" id="UP000094023"/>
    </source>
</evidence>
<dbReference type="PATRIC" id="fig|1354337.4.peg.2968"/>
<reference evidence="2 3" key="1">
    <citation type="submission" date="2016-04" db="EMBL/GenBank/DDBJ databases">
        <title>ATOL: Assembling a taxonomically balanced genome-scale reconstruction of the evolutionary history of the Enterobacteriaceae.</title>
        <authorList>
            <person name="Plunkett G.III."/>
            <person name="Neeno-Eckwall E.C."/>
            <person name="Glasner J.D."/>
            <person name="Perna N.T."/>
        </authorList>
    </citation>
    <scope>NUCLEOTIDE SEQUENCE [LARGE SCALE GENOMIC DNA]</scope>
    <source>
        <strain evidence="2 3">ATCC 19692</strain>
    </source>
</reference>
<accession>A0A198FCM7</accession>
<dbReference type="GO" id="GO:0016787">
    <property type="term" value="F:hydrolase activity"/>
    <property type="evidence" value="ECO:0007669"/>
    <property type="project" value="UniProtKB-KW"/>
</dbReference>
<dbReference type="SUPFAM" id="SSF53474">
    <property type="entry name" value="alpha/beta-Hydrolases"/>
    <property type="match status" value="1"/>
</dbReference>
<name>A0A198FCM7_9GAMM</name>
<gene>
    <name evidence="2" type="ORF">M983_2884</name>
</gene>
<evidence type="ECO:0000313" key="2">
    <source>
        <dbReference type="EMBL" id="OAT22622.1"/>
    </source>
</evidence>
<organism evidence="2 3">
    <name type="scientific">Proteus myxofaciens ATCC 19692</name>
    <dbReference type="NCBI Taxonomy" id="1354337"/>
    <lineage>
        <taxon>Bacteria</taxon>
        <taxon>Pseudomonadati</taxon>
        <taxon>Pseudomonadota</taxon>
        <taxon>Gammaproteobacteria</taxon>
        <taxon>Enterobacterales</taxon>
        <taxon>Morganellaceae</taxon>
        <taxon>Proteus</taxon>
    </lineage>
</organism>
<dbReference type="Pfam" id="PF00561">
    <property type="entry name" value="Abhydrolase_1"/>
    <property type="match status" value="1"/>
</dbReference>
<dbReference type="OrthoDB" id="9779853at2"/>
<feature type="domain" description="AB hydrolase-1" evidence="1">
    <location>
        <begin position="31"/>
        <end position="277"/>
    </location>
</feature>
<dbReference type="PANTHER" id="PTHR45763">
    <property type="entry name" value="HYDROLASE, ALPHA/BETA FOLD FAMILY PROTEIN, EXPRESSED-RELATED"/>
    <property type="match status" value="1"/>
</dbReference>
<dbReference type="Gene3D" id="3.40.50.1820">
    <property type="entry name" value="alpha/beta hydrolase"/>
    <property type="match status" value="1"/>
</dbReference>
<comment type="caution">
    <text evidence="2">The sequence shown here is derived from an EMBL/GenBank/DDBJ whole genome shotgun (WGS) entry which is preliminary data.</text>
</comment>
<dbReference type="PANTHER" id="PTHR45763:SF46">
    <property type="entry name" value="AB HYDROLASE-1 DOMAIN-CONTAINING PROTEIN"/>
    <property type="match status" value="1"/>
</dbReference>
<protein>
    <submittedName>
        <fullName evidence="2">Alpha/beta fold family hydrolase</fullName>
    </submittedName>
</protein>
<dbReference type="InterPro" id="IPR029058">
    <property type="entry name" value="AB_hydrolase_fold"/>
</dbReference>
<keyword evidence="2" id="KW-0378">Hydrolase</keyword>
<dbReference type="AlphaFoldDB" id="A0A198FCM7"/>
<sequence length="287" mass="32707">MNIKSERKFKLMLPDTRILSWYESGSEEGEPVVFFTGAGMSGLLSVDDKVLLEKNIRFIIPNRPGLSDSTFDPNKSLASFSHDILFLLNYLDIKKVSVLSFSQGAVFAMAFCFYYHDYVKNLAIISGQDQFSYLKTKEQLISDVVNMQQQANSNPKILSEWISKNITAEWLIDFILKYSNRVDLAIYQSSNFLPIYQSCMADAFKQGNAGYTQDLLMTMQPWGFSPENILTPTQLWYGLKDTSTVHSPDFGELLSQRFPNAKRYTYPDEGGALLWTKTHEILSKIIS</sequence>
<keyword evidence="3" id="KW-1185">Reference proteome</keyword>
<dbReference type="InterPro" id="IPR000073">
    <property type="entry name" value="AB_hydrolase_1"/>
</dbReference>
<dbReference type="EMBL" id="LXEN01000147">
    <property type="protein sequence ID" value="OAT22622.1"/>
    <property type="molecule type" value="Genomic_DNA"/>
</dbReference>
<dbReference type="STRING" id="1354337.M983_2884"/>
<dbReference type="RefSeq" id="WP_066752515.1">
    <property type="nucleotide sequence ID" value="NZ_LXEN01000147.1"/>
</dbReference>
<dbReference type="Proteomes" id="UP000094023">
    <property type="component" value="Unassembled WGS sequence"/>
</dbReference>